<dbReference type="InterPro" id="IPR001851">
    <property type="entry name" value="ABC_transp_permease"/>
</dbReference>
<feature type="transmembrane region" description="Helical" evidence="7">
    <location>
        <begin position="162"/>
        <end position="182"/>
    </location>
</feature>
<dbReference type="PANTHER" id="PTHR30482:SF20">
    <property type="entry name" value="HIGH-AFFINITY BRANCHED-CHAIN AMINO ACID TRANSPORT SYSTEM PERMEASE PROTEIN LIVM"/>
    <property type="match status" value="1"/>
</dbReference>
<dbReference type="Pfam" id="PF02653">
    <property type="entry name" value="BPD_transp_2"/>
    <property type="match status" value="1"/>
</dbReference>
<dbReference type="Proteomes" id="UP000576969">
    <property type="component" value="Unassembled WGS sequence"/>
</dbReference>
<dbReference type="EMBL" id="JACCBV010000001">
    <property type="protein sequence ID" value="NYE21541.1"/>
    <property type="molecule type" value="Genomic_DNA"/>
</dbReference>
<protein>
    <submittedName>
        <fullName evidence="8">Branched-chain amino acid transport system permease protein</fullName>
    </submittedName>
</protein>
<feature type="transmembrane region" description="Helical" evidence="7">
    <location>
        <begin position="86"/>
        <end position="106"/>
    </location>
</feature>
<reference evidence="8 9" key="1">
    <citation type="submission" date="2020-07" db="EMBL/GenBank/DDBJ databases">
        <title>Sequencing the genomes of 1000 actinobacteria strains.</title>
        <authorList>
            <person name="Klenk H.-P."/>
        </authorList>
    </citation>
    <scope>NUCLEOTIDE SEQUENCE [LARGE SCALE GENOMIC DNA]</scope>
    <source>
        <strain evidence="8 9">DSM 24662</strain>
    </source>
</reference>
<comment type="subcellular location">
    <subcellularLocation>
        <location evidence="1">Cell membrane</location>
        <topology evidence="1">Multi-pass membrane protein</topology>
    </subcellularLocation>
</comment>
<evidence type="ECO:0000256" key="6">
    <source>
        <dbReference type="SAM" id="MobiDB-lite"/>
    </source>
</evidence>
<feature type="region of interest" description="Disordered" evidence="6">
    <location>
        <begin position="322"/>
        <end position="352"/>
    </location>
</feature>
<feature type="transmembrane region" description="Helical" evidence="7">
    <location>
        <begin position="251"/>
        <end position="273"/>
    </location>
</feature>
<keyword evidence="2" id="KW-1003">Cell membrane</keyword>
<evidence type="ECO:0000256" key="5">
    <source>
        <dbReference type="ARBA" id="ARBA00023136"/>
    </source>
</evidence>
<feature type="compositionally biased region" description="Polar residues" evidence="6">
    <location>
        <begin position="322"/>
        <end position="345"/>
    </location>
</feature>
<dbReference type="InterPro" id="IPR043428">
    <property type="entry name" value="LivM-like"/>
</dbReference>
<dbReference type="GO" id="GO:0015658">
    <property type="term" value="F:branched-chain amino acid transmembrane transporter activity"/>
    <property type="evidence" value="ECO:0007669"/>
    <property type="project" value="InterPro"/>
</dbReference>
<feature type="transmembrane region" description="Helical" evidence="7">
    <location>
        <begin position="36"/>
        <end position="55"/>
    </location>
</feature>
<keyword evidence="9" id="KW-1185">Reference proteome</keyword>
<dbReference type="RefSeq" id="WP_179492243.1">
    <property type="nucleotide sequence ID" value="NZ_JACCBV010000001.1"/>
</dbReference>
<name>A0A7Y9GRZ7_9MICO</name>
<comment type="caution">
    <text evidence="8">The sequence shown here is derived from an EMBL/GenBank/DDBJ whole genome shotgun (WGS) entry which is preliminary data.</text>
</comment>
<sequence length="352" mass="36568">MRRLLTKRNLFFVVCAVALVFAVTIPFTNLPFVVQNYTRVLIVALPAIGLSMLTGFGGVTSIGHSALFGIGAYTAAILVKDAGWEWYAAFPVAVVFATVGGLAISVPALRIKGLYLAIITMAIAAMFPSLILKLKDLTGGNLGKVLPRMPAPEWTGLASDQFGFFVALIVVIAAMVMAHNVAQGRSGLALVAMRDNETAAVAMGVDIARAKIGVFALSAAFTGAAGALFSVTQGVISSDTVYVTVGGSIEFLAALVVGGSTSILGPIIGAAIAERLPVMLSEADPVLAQVIYGAVLIIVVLVMRDGIAGAIGRLVDRILPSTPRTRTAQQTSTTEQPHSRGSSAQLARKEMA</sequence>
<dbReference type="GO" id="GO:0005886">
    <property type="term" value="C:plasma membrane"/>
    <property type="evidence" value="ECO:0007669"/>
    <property type="project" value="UniProtKB-SubCell"/>
</dbReference>
<keyword evidence="4 7" id="KW-1133">Transmembrane helix</keyword>
<feature type="transmembrane region" description="Helical" evidence="7">
    <location>
        <begin position="113"/>
        <end position="132"/>
    </location>
</feature>
<feature type="transmembrane region" description="Helical" evidence="7">
    <location>
        <begin position="285"/>
        <end position="303"/>
    </location>
</feature>
<keyword evidence="3 7" id="KW-0812">Transmembrane</keyword>
<evidence type="ECO:0000256" key="4">
    <source>
        <dbReference type="ARBA" id="ARBA00022989"/>
    </source>
</evidence>
<evidence type="ECO:0000256" key="1">
    <source>
        <dbReference type="ARBA" id="ARBA00004651"/>
    </source>
</evidence>
<gene>
    <name evidence="8" type="ORF">BJ991_003569</name>
</gene>
<dbReference type="CDD" id="cd06581">
    <property type="entry name" value="TM_PBP1_LivM_like"/>
    <property type="match status" value="1"/>
</dbReference>
<evidence type="ECO:0000256" key="3">
    <source>
        <dbReference type="ARBA" id="ARBA00022692"/>
    </source>
</evidence>
<evidence type="ECO:0000313" key="9">
    <source>
        <dbReference type="Proteomes" id="UP000576969"/>
    </source>
</evidence>
<keyword evidence="5 7" id="KW-0472">Membrane</keyword>
<dbReference type="AlphaFoldDB" id="A0A7Y9GRZ7"/>
<accession>A0A7Y9GRZ7</accession>
<organism evidence="8 9">
    <name type="scientific">Microbacterium immunditiarum</name>
    <dbReference type="NCBI Taxonomy" id="337480"/>
    <lineage>
        <taxon>Bacteria</taxon>
        <taxon>Bacillati</taxon>
        <taxon>Actinomycetota</taxon>
        <taxon>Actinomycetes</taxon>
        <taxon>Micrococcales</taxon>
        <taxon>Microbacteriaceae</taxon>
        <taxon>Microbacterium</taxon>
    </lineage>
</organism>
<proteinExistence type="predicted"/>
<dbReference type="PANTHER" id="PTHR30482">
    <property type="entry name" value="HIGH-AFFINITY BRANCHED-CHAIN AMINO ACID TRANSPORT SYSTEM PERMEASE"/>
    <property type="match status" value="1"/>
</dbReference>
<evidence type="ECO:0000256" key="2">
    <source>
        <dbReference type="ARBA" id="ARBA00022475"/>
    </source>
</evidence>
<evidence type="ECO:0000256" key="7">
    <source>
        <dbReference type="SAM" id="Phobius"/>
    </source>
</evidence>
<feature type="transmembrane region" description="Helical" evidence="7">
    <location>
        <begin position="212"/>
        <end position="231"/>
    </location>
</feature>
<evidence type="ECO:0000313" key="8">
    <source>
        <dbReference type="EMBL" id="NYE21541.1"/>
    </source>
</evidence>